<evidence type="ECO:0000256" key="2">
    <source>
        <dbReference type="SAM" id="MobiDB-lite"/>
    </source>
</evidence>
<dbReference type="AlphaFoldDB" id="A0AAV8ZJW4"/>
<dbReference type="GO" id="GO:0005684">
    <property type="term" value="C:U2-type spliceosomal complex"/>
    <property type="evidence" value="ECO:0007669"/>
    <property type="project" value="TreeGrafter"/>
</dbReference>
<protein>
    <recommendedName>
        <fullName evidence="5">Coiled-coil domain-containing protein 12</fullName>
    </recommendedName>
</protein>
<evidence type="ECO:0000313" key="4">
    <source>
        <dbReference type="Proteomes" id="UP001162156"/>
    </source>
</evidence>
<feature type="compositionally biased region" description="Basic and acidic residues" evidence="2">
    <location>
        <begin position="34"/>
        <end position="45"/>
    </location>
</feature>
<keyword evidence="1" id="KW-0175">Coiled coil</keyword>
<feature type="compositionally biased region" description="Basic residues" evidence="2">
    <location>
        <begin position="24"/>
        <end position="33"/>
    </location>
</feature>
<dbReference type="PANTHER" id="PTHR31551:SF1">
    <property type="entry name" value="COILED-COIL DOMAIN-CONTAINING PROTEIN 12"/>
    <property type="match status" value="1"/>
</dbReference>
<dbReference type="GO" id="GO:0071014">
    <property type="term" value="C:post-mRNA release spliceosomal complex"/>
    <property type="evidence" value="ECO:0007669"/>
    <property type="project" value="TreeGrafter"/>
</dbReference>
<accession>A0AAV8ZJW4</accession>
<dbReference type="PANTHER" id="PTHR31551">
    <property type="entry name" value="PRE-MRNA-SPLICING FACTOR CWF18"/>
    <property type="match status" value="1"/>
</dbReference>
<evidence type="ECO:0000313" key="3">
    <source>
        <dbReference type="EMBL" id="KAJ8964507.1"/>
    </source>
</evidence>
<proteinExistence type="predicted"/>
<dbReference type="Pfam" id="PF08315">
    <property type="entry name" value="cwf18"/>
    <property type="match status" value="1"/>
</dbReference>
<dbReference type="InterPro" id="IPR013169">
    <property type="entry name" value="mRNA_splic_Cwf18-like"/>
</dbReference>
<feature type="compositionally biased region" description="Polar residues" evidence="2">
    <location>
        <begin position="1"/>
        <end position="12"/>
    </location>
</feature>
<reference evidence="3" key="1">
    <citation type="journal article" date="2023" name="Insect Mol. Biol.">
        <title>Genome sequencing provides insights into the evolution of gene families encoding plant cell wall-degrading enzymes in longhorned beetles.</title>
        <authorList>
            <person name="Shin N.R."/>
            <person name="Okamura Y."/>
            <person name="Kirsch R."/>
            <person name="Pauchet Y."/>
        </authorList>
    </citation>
    <scope>NUCLEOTIDE SEQUENCE</scope>
    <source>
        <strain evidence="3">RBIC_L_NR</strain>
    </source>
</reference>
<name>A0AAV8ZJW4_9CUCU</name>
<dbReference type="Proteomes" id="UP001162156">
    <property type="component" value="Unassembled WGS sequence"/>
</dbReference>
<organism evidence="3 4">
    <name type="scientific">Rhamnusium bicolor</name>
    <dbReference type="NCBI Taxonomy" id="1586634"/>
    <lineage>
        <taxon>Eukaryota</taxon>
        <taxon>Metazoa</taxon>
        <taxon>Ecdysozoa</taxon>
        <taxon>Arthropoda</taxon>
        <taxon>Hexapoda</taxon>
        <taxon>Insecta</taxon>
        <taxon>Pterygota</taxon>
        <taxon>Neoptera</taxon>
        <taxon>Endopterygota</taxon>
        <taxon>Coleoptera</taxon>
        <taxon>Polyphaga</taxon>
        <taxon>Cucujiformia</taxon>
        <taxon>Chrysomeloidea</taxon>
        <taxon>Cerambycidae</taxon>
        <taxon>Lepturinae</taxon>
        <taxon>Rhagiini</taxon>
        <taxon>Rhamnusium</taxon>
    </lineage>
</organism>
<dbReference type="EMBL" id="JANEYF010001344">
    <property type="protein sequence ID" value="KAJ8964507.1"/>
    <property type="molecule type" value="Genomic_DNA"/>
</dbReference>
<feature type="region of interest" description="Disordered" evidence="2">
    <location>
        <begin position="1"/>
        <end position="90"/>
    </location>
</feature>
<comment type="caution">
    <text evidence="3">The sequence shown here is derived from an EMBL/GenBank/DDBJ whole genome shotgun (WGS) entry which is preliminary data.</text>
</comment>
<evidence type="ECO:0008006" key="5">
    <source>
        <dbReference type="Google" id="ProtNLM"/>
    </source>
</evidence>
<gene>
    <name evidence="3" type="ORF">NQ314_004795</name>
</gene>
<feature type="coiled-coil region" evidence="1">
    <location>
        <begin position="118"/>
        <end position="145"/>
    </location>
</feature>
<keyword evidence="4" id="KW-1185">Reference proteome</keyword>
<evidence type="ECO:0000256" key="1">
    <source>
        <dbReference type="SAM" id="Coils"/>
    </source>
</evidence>
<sequence>MTISTVMATAKSSIGHLEDEALKRKEKLKTLKRKKEEGRDSENGEKGSASDSETLPRPIFRSYKPSDDTLNDLVLDPATPGDVSSEVKDQLESAKSEIVIDQLDVTSLAPRKPDWDLKRDVAKKLAKLERQTQKAIAELIRERLKERSQPEDLAAIVNANMANKT</sequence>